<dbReference type="RefSeq" id="WP_263998436.1">
    <property type="nucleotide sequence ID" value="NZ_JACKVK010000012.1"/>
</dbReference>
<dbReference type="InterPro" id="IPR002220">
    <property type="entry name" value="DapA-like"/>
</dbReference>
<keyword evidence="1" id="KW-0456">Lyase</keyword>
<dbReference type="AlphaFoldDB" id="A0A9X3BV65"/>
<dbReference type="EMBL" id="JACKVK010000012">
    <property type="protein sequence ID" value="MCV7423484.1"/>
    <property type="molecule type" value="Genomic_DNA"/>
</dbReference>
<dbReference type="InterPro" id="IPR013785">
    <property type="entry name" value="Aldolase_TIM"/>
</dbReference>
<dbReference type="InterPro" id="IPR009334">
    <property type="entry name" value="DUF993"/>
</dbReference>
<dbReference type="Proteomes" id="UP001141629">
    <property type="component" value="Unassembled WGS sequence"/>
</dbReference>
<protein>
    <submittedName>
        <fullName evidence="2">DUF993 family protein</fullName>
    </submittedName>
</protein>
<evidence type="ECO:0000313" key="2">
    <source>
        <dbReference type="EMBL" id="MCV7423484.1"/>
    </source>
</evidence>
<reference evidence="2" key="2">
    <citation type="journal article" date="2022" name="BMC Genomics">
        <title>Comparative genome analysis of mycobacteria focusing on tRNA and non-coding RNA.</title>
        <authorList>
            <person name="Behra P.R.K."/>
            <person name="Pettersson B.M.F."/>
            <person name="Ramesh M."/>
            <person name="Das S."/>
            <person name="Dasgupta S."/>
            <person name="Kirsebom L.A."/>
        </authorList>
    </citation>
    <scope>NUCLEOTIDE SEQUENCE</scope>
    <source>
        <strain evidence="2">DSM 44838</strain>
    </source>
</reference>
<evidence type="ECO:0000313" key="3">
    <source>
        <dbReference type="Proteomes" id="UP001141629"/>
    </source>
</evidence>
<dbReference type="SUPFAM" id="SSF51569">
    <property type="entry name" value="Aldolase"/>
    <property type="match status" value="1"/>
</dbReference>
<keyword evidence="3" id="KW-1185">Reference proteome</keyword>
<reference evidence="2" key="1">
    <citation type="submission" date="2020-07" db="EMBL/GenBank/DDBJ databases">
        <authorList>
            <person name="Pettersson B.M.F."/>
            <person name="Behra P.R.K."/>
            <person name="Ramesh M."/>
            <person name="Das S."/>
            <person name="Dasgupta S."/>
            <person name="Kirsebom L.A."/>
        </authorList>
    </citation>
    <scope>NUCLEOTIDE SEQUENCE</scope>
    <source>
        <strain evidence="2">DSM 44838</strain>
    </source>
</reference>
<evidence type="ECO:0000256" key="1">
    <source>
        <dbReference type="ARBA" id="ARBA00023239"/>
    </source>
</evidence>
<name>A0A9X3BV65_9MYCO</name>
<proteinExistence type="predicted"/>
<gene>
    <name evidence="2" type="ORF">H7K45_23290</name>
</gene>
<dbReference type="GO" id="GO:0016829">
    <property type="term" value="F:lyase activity"/>
    <property type="evidence" value="ECO:0007669"/>
    <property type="project" value="UniProtKB-KW"/>
</dbReference>
<dbReference type="Gene3D" id="3.20.20.70">
    <property type="entry name" value="Aldolase class I"/>
    <property type="match status" value="1"/>
</dbReference>
<organism evidence="2 3">
    <name type="scientific">Mycobacterium yunnanensis</name>
    <dbReference type="NCBI Taxonomy" id="368477"/>
    <lineage>
        <taxon>Bacteria</taxon>
        <taxon>Bacillati</taxon>
        <taxon>Actinomycetota</taxon>
        <taxon>Actinomycetes</taxon>
        <taxon>Mycobacteriales</taxon>
        <taxon>Mycobacteriaceae</taxon>
        <taxon>Mycobacterium</taxon>
    </lineage>
</organism>
<dbReference type="Pfam" id="PF06187">
    <property type="entry name" value="DUF993"/>
    <property type="match status" value="1"/>
</dbReference>
<accession>A0A9X3BV65</accession>
<dbReference type="SMART" id="SM01130">
    <property type="entry name" value="DHDPS"/>
    <property type="match status" value="1"/>
</dbReference>
<comment type="caution">
    <text evidence="2">The sequence shown here is derived from an EMBL/GenBank/DDBJ whole genome shotgun (WGS) entry which is preliminary data.</text>
</comment>
<sequence length="382" mass="41019">MSVILPTADGELSEVRISPRPQLQVSATPPTSRMVFAASHVVADPLRTSTATGRIDWDATLALRQDIWDVGLGVAESMDTAQRGMGLSAPEAMELAKRTLAADPRGGAGTVVGVTTDALPTGPRSLSEITEAYVQQLDFVTDHGGTAVLMASRHLARSAGEPDDYHQVYGDLLTHSNKPVILHWLGEVFDPALARYWGAGDPGIALDTVVDLITTHRSKVAGIKVSLLDPVFELELRRRLPPGVAVFTGDDFNYTEMIAGDGHGHSHALLGAFAALAPWASAAFSRLDAGDVSGFRAILEPTQPLSRAVFVAPTQYYKVGIAWLAYLVGGQHHPRMLGGFETGRDLLHLAELVHLANAMEYFPDPDFTETRLRTFFAAHGIG</sequence>